<gene>
    <name evidence="1" type="ORF">F383_34445</name>
</gene>
<evidence type="ECO:0000313" key="2">
    <source>
        <dbReference type="Proteomes" id="UP000032142"/>
    </source>
</evidence>
<dbReference type="Proteomes" id="UP000032142">
    <property type="component" value="Unassembled WGS sequence"/>
</dbReference>
<protein>
    <submittedName>
        <fullName evidence="1">Uncharacterized protein</fullName>
    </submittedName>
</protein>
<sequence length="11" mass="1109">MGVWIGSCGLS</sequence>
<accession>A0A0B0PT95</accession>
<dbReference type="EMBL" id="KN441938">
    <property type="protein sequence ID" value="KHG27659.1"/>
    <property type="molecule type" value="Genomic_DNA"/>
</dbReference>
<organism evidence="1 2">
    <name type="scientific">Gossypium arboreum</name>
    <name type="common">Tree cotton</name>
    <name type="synonym">Gossypium nanking</name>
    <dbReference type="NCBI Taxonomy" id="29729"/>
    <lineage>
        <taxon>Eukaryota</taxon>
        <taxon>Viridiplantae</taxon>
        <taxon>Streptophyta</taxon>
        <taxon>Embryophyta</taxon>
        <taxon>Tracheophyta</taxon>
        <taxon>Spermatophyta</taxon>
        <taxon>Magnoliopsida</taxon>
        <taxon>eudicotyledons</taxon>
        <taxon>Gunneridae</taxon>
        <taxon>Pentapetalae</taxon>
        <taxon>rosids</taxon>
        <taxon>malvids</taxon>
        <taxon>Malvales</taxon>
        <taxon>Malvaceae</taxon>
        <taxon>Malvoideae</taxon>
        <taxon>Gossypium</taxon>
    </lineage>
</organism>
<name>A0A0B0PT95_GOSAR</name>
<evidence type="ECO:0000313" key="1">
    <source>
        <dbReference type="EMBL" id="KHG27659.1"/>
    </source>
</evidence>
<keyword evidence="2" id="KW-1185">Reference proteome</keyword>
<proteinExistence type="predicted"/>
<reference evidence="2" key="1">
    <citation type="submission" date="2014-09" db="EMBL/GenBank/DDBJ databases">
        <authorList>
            <person name="Mudge J."/>
            <person name="Ramaraj T."/>
            <person name="Lindquist I.E."/>
            <person name="Bharti A.K."/>
            <person name="Sundararajan A."/>
            <person name="Cameron C.T."/>
            <person name="Woodward J.E."/>
            <person name="May G.D."/>
            <person name="Brubaker C."/>
            <person name="Broadhvest J."/>
            <person name="Wilkins T.A."/>
        </authorList>
    </citation>
    <scope>NUCLEOTIDE SEQUENCE</scope>
    <source>
        <strain evidence="2">cv. AKA8401</strain>
    </source>
</reference>